<dbReference type="Gene3D" id="3.40.190.10">
    <property type="entry name" value="Periplasmic binding protein-like II"/>
    <property type="match status" value="1"/>
</dbReference>
<proteinExistence type="predicted"/>
<gene>
    <name evidence="3" type="ORF">GCM10007350_25810</name>
</gene>
<evidence type="ECO:0000259" key="2">
    <source>
        <dbReference type="Pfam" id="PF04069"/>
    </source>
</evidence>
<dbReference type="Gene3D" id="3.40.190.120">
    <property type="entry name" value="Osmoprotection protein (prox), domain 2"/>
    <property type="match status" value="1"/>
</dbReference>
<dbReference type="InterPro" id="IPR007210">
    <property type="entry name" value="ABC_Gly_betaine_transp_sub-bd"/>
</dbReference>
<keyword evidence="4" id="KW-1185">Reference proteome</keyword>
<dbReference type="Pfam" id="PF04069">
    <property type="entry name" value="OpuAC"/>
    <property type="match status" value="1"/>
</dbReference>
<name>A0ABQ3H510_9NEIS</name>
<feature type="chain" id="PRO_5045354509" evidence="1">
    <location>
        <begin position="27"/>
        <end position="302"/>
    </location>
</feature>
<dbReference type="RefSeq" id="WP_189461313.1">
    <property type="nucleotide sequence ID" value="NZ_BMYO01000007.1"/>
</dbReference>
<dbReference type="SUPFAM" id="SSF53850">
    <property type="entry name" value="Periplasmic binding protein-like II"/>
    <property type="match status" value="1"/>
</dbReference>
<reference evidence="4" key="1">
    <citation type="journal article" date="2019" name="Int. J. Syst. Evol. Microbiol.">
        <title>The Global Catalogue of Microorganisms (GCM) 10K type strain sequencing project: providing services to taxonomists for standard genome sequencing and annotation.</title>
        <authorList>
            <consortium name="The Broad Institute Genomics Platform"/>
            <consortium name="The Broad Institute Genome Sequencing Center for Infectious Disease"/>
            <person name="Wu L."/>
            <person name="Ma J."/>
        </authorList>
    </citation>
    <scope>NUCLEOTIDE SEQUENCE [LARGE SCALE GENOMIC DNA]</scope>
    <source>
        <strain evidence="4">KCTC 23701</strain>
    </source>
</reference>
<keyword evidence="1" id="KW-0732">Signal</keyword>
<organism evidence="3 4">
    <name type="scientific">Jeongeupia chitinilytica</name>
    <dbReference type="NCBI Taxonomy" id="1041641"/>
    <lineage>
        <taxon>Bacteria</taxon>
        <taxon>Pseudomonadati</taxon>
        <taxon>Pseudomonadota</taxon>
        <taxon>Betaproteobacteria</taxon>
        <taxon>Neisseriales</taxon>
        <taxon>Chitinibacteraceae</taxon>
        <taxon>Jeongeupia</taxon>
    </lineage>
</organism>
<evidence type="ECO:0000313" key="4">
    <source>
        <dbReference type="Proteomes" id="UP000604737"/>
    </source>
</evidence>
<dbReference type="EMBL" id="BMYO01000007">
    <property type="protein sequence ID" value="GHD65399.1"/>
    <property type="molecule type" value="Genomic_DNA"/>
</dbReference>
<evidence type="ECO:0000313" key="3">
    <source>
        <dbReference type="EMBL" id="GHD65399.1"/>
    </source>
</evidence>
<feature type="signal peptide" evidence="1">
    <location>
        <begin position="1"/>
        <end position="26"/>
    </location>
</feature>
<dbReference type="Proteomes" id="UP000604737">
    <property type="component" value="Unassembled WGS sequence"/>
</dbReference>
<comment type="caution">
    <text evidence="3">The sequence shown here is derived from an EMBL/GenBank/DDBJ whole genome shotgun (WGS) entry which is preliminary data.</text>
</comment>
<feature type="domain" description="ABC-type glycine betaine transport system substrate-binding" evidence="2">
    <location>
        <begin position="28"/>
        <end position="296"/>
    </location>
</feature>
<protein>
    <submittedName>
        <fullName evidence="3">ABC transporter substrate-binding protein</fullName>
    </submittedName>
</protein>
<dbReference type="CDD" id="cd13611">
    <property type="entry name" value="PBP2_YehZ"/>
    <property type="match status" value="1"/>
</dbReference>
<accession>A0ABQ3H510</accession>
<evidence type="ECO:0000256" key="1">
    <source>
        <dbReference type="SAM" id="SignalP"/>
    </source>
</evidence>
<sequence>MTILSSLSKRMALCAAALVLAAPALAANLVIGSKNFTEQHILSSLTAQYLGSKGYQVEQKTDLATIIQRNALENRQLDLVWDYTGTALIIYNHITERMSDADAYATVKRIDEAKGLTWLDPAPLNNTYALAMKRERAEAEGIRSVSDLVAKMDAAKSGKPWQLGFDMEFAGRSDGLKPMQALYKLELNRPQIRQMDPGLVYNAIRDGFVDAGLVYTTDGRVKGFDLVVLDDDLHYFPSYAATPVVRAEVLAQNPGLAADLNTLAALLDNDTMSALNARVDIEHRPVDDVAREFLRQHGLIGG</sequence>